<name>A0ABQ7SI57_PHRPL</name>
<keyword evidence="6" id="KW-0675">Receptor</keyword>
<feature type="region of interest" description="Disordered" evidence="7">
    <location>
        <begin position="286"/>
        <end position="369"/>
    </location>
</feature>
<keyword evidence="2" id="KW-0812">Transmembrane</keyword>
<dbReference type="Gene3D" id="2.60.40.10">
    <property type="entry name" value="Immunoglobulins"/>
    <property type="match status" value="1"/>
</dbReference>
<comment type="subcellular location">
    <subcellularLocation>
        <location evidence="1">Membrane</location>
        <topology evidence="1">Single-pass membrane protein</topology>
    </subcellularLocation>
</comment>
<organism evidence="8 9">
    <name type="scientific">Phrynosoma platyrhinos</name>
    <name type="common">Desert horned lizard</name>
    <dbReference type="NCBI Taxonomy" id="52577"/>
    <lineage>
        <taxon>Eukaryota</taxon>
        <taxon>Metazoa</taxon>
        <taxon>Chordata</taxon>
        <taxon>Craniata</taxon>
        <taxon>Vertebrata</taxon>
        <taxon>Euteleostomi</taxon>
        <taxon>Lepidosauria</taxon>
        <taxon>Squamata</taxon>
        <taxon>Bifurcata</taxon>
        <taxon>Unidentata</taxon>
        <taxon>Episquamata</taxon>
        <taxon>Toxicofera</taxon>
        <taxon>Iguania</taxon>
        <taxon>Phrynosomatidae</taxon>
        <taxon>Phrynosomatinae</taxon>
        <taxon>Phrynosoma</taxon>
    </lineage>
</organism>
<evidence type="ECO:0000256" key="7">
    <source>
        <dbReference type="SAM" id="MobiDB-lite"/>
    </source>
</evidence>
<keyword evidence="9" id="KW-1185">Reference proteome</keyword>
<comment type="caution">
    <text evidence="8">The sequence shown here is derived from an EMBL/GenBank/DDBJ whole genome shotgun (WGS) entry which is preliminary data.</text>
</comment>
<dbReference type="InterPro" id="IPR036116">
    <property type="entry name" value="FN3_sf"/>
</dbReference>
<evidence type="ECO:0000313" key="9">
    <source>
        <dbReference type="Proteomes" id="UP000826234"/>
    </source>
</evidence>
<gene>
    <name evidence="8" type="ORF">JD844_028396</name>
</gene>
<sequence length="369" mass="41572">MLQYVSHSPEYNAMIDSCHLSFNRVLKSGLLIQLSGESCMHLDPYQKCHRSTMQNHSFCQLWVIQLDPPSKVRLDNASKHSYNLTWELSDLSHYLEGKLEYQVQYKIKNSGEVGCKNAMFTMCFLSYYIFYSLKKVLRVHLPNPDEFFPSLNVDHGGDIQKWLSPPTSMASFHLATEGPEVSVLEIIQKDSQGISPFLSKEYCTNVNTQETSGHSLSSCFTNGGYFFFQHLNSFEIEPCKMYFTYDPLAQEGSDDDYTNCCSYKVLHETIDNSQLSPTYSNMATQENSSFLQESKDSTQKGGDGSGAFPSWRTFSTESSKEEEGTQVGSKPTVLLSKGPEEFPMGCSILPDKFNSGSNGTKAIQRNNIP</sequence>
<evidence type="ECO:0000256" key="1">
    <source>
        <dbReference type="ARBA" id="ARBA00004167"/>
    </source>
</evidence>
<proteinExistence type="predicted"/>
<accession>A0ABQ7SI57</accession>
<evidence type="ECO:0000256" key="6">
    <source>
        <dbReference type="ARBA" id="ARBA00023170"/>
    </source>
</evidence>
<dbReference type="EMBL" id="JAIPUX010005290">
    <property type="protein sequence ID" value="KAH0616922.1"/>
    <property type="molecule type" value="Genomic_DNA"/>
</dbReference>
<feature type="compositionally biased region" description="Polar residues" evidence="7">
    <location>
        <begin position="354"/>
        <end position="369"/>
    </location>
</feature>
<protein>
    <recommendedName>
        <fullName evidence="10">Interleukin-2 receptor subunit beta</fullName>
    </recommendedName>
</protein>
<reference evidence="8 9" key="1">
    <citation type="journal article" date="2022" name="Gigascience">
        <title>A chromosome-level genome assembly and annotation of the desert horned lizard, Phrynosoma platyrhinos, provides insight into chromosomal rearrangements among reptiles.</title>
        <authorList>
            <person name="Koochekian N."/>
            <person name="Ascanio A."/>
            <person name="Farleigh K."/>
            <person name="Card D.C."/>
            <person name="Schield D.R."/>
            <person name="Castoe T.A."/>
            <person name="Jezkova T."/>
        </authorList>
    </citation>
    <scope>NUCLEOTIDE SEQUENCE [LARGE SCALE GENOMIC DNA]</scope>
    <source>
        <strain evidence="8">NK-2021</strain>
    </source>
</reference>
<evidence type="ECO:0000256" key="2">
    <source>
        <dbReference type="ARBA" id="ARBA00022692"/>
    </source>
</evidence>
<dbReference type="PANTHER" id="PTHR23037">
    <property type="entry name" value="CYTOKINE RECEPTOR"/>
    <property type="match status" value="1"/>
</dbReference>
<dbReference type="SUPFAM" id="SSF49265">
    <property type="entry name" value="Fibronectin type III"/>
    <property type="match status" value="1"/>
</dbReference>
<evidence type="ECO:0000256" key="5">
    <source>
        <dbReference type="ARBA" id="ARBA00023136"/>
    </source>
</evidence>
<evidence type="ECO:0000256" key="4">
    <source>
        <dbReference type="ARBA" id="ARBA00022989"/>
    </source>
</evidence>
<dbReference type="Proteomes" id="UP000826234">
    <property type="component" value="Unassembled WGS sequence"/>
</dbReference>
<evidence type="ECO:0008006" key="10">
    <source>
        <dbReference type="Google" id="ProtNLM"/>
    </source>
</evidence>
<dbReference type="InterPro" id="IPR013783">
    <property type="entry name" value="Ig-like_fold"/>
</dbReference>
<keyword evidence="3" id="KW-0732">Signal</keyword>
<evidence type="ECO:0000313" key="8">
    <source>
        <dbReference type="EMBL" id="KAH0616922.1"/>
    </source>
</evidence>
<keyword evidence="4" id="KW-1133">Transmembrane helix</keyword>
<keyword evidence="5" id="KW-0472">Membrane</keyword>
<dbReference type="PANTHER" id="PTHR23037:SF30">
    <property type="entry name" value="INTERLEUKIN-2 RECEPTOR SUBUNIT BETA"/>
    <property type="match status" value="1"/>
</dbReference>
<evidence type="ECO:0000256" key="3">
    <source>
        <dbReference type="ARBA" id="ARBA00022729"/>
    </source>
</evidence>